<dbReference type="InterPro" id="IPR021986">
    <property type="entry name" value="Spherulin4"/>
</dbReference>
<evidence type="ECO:0000313" key="1">
    <source>
        <dbReference type="EMBL" id="KAJ5383098.1"/>
    </source>
</evidence>
<protein>
    <submittedName>
        <fullName evidence="1">Uncharacterized protein</fullName>
    </submittedName>
</protein>
<dbReference type="RefSeq" id="XP_056582874.1">
    <property type="nucleotide sequence ID" value="XM_056718739.1"/>
</dbReference>
<dbReference type="AlphaFoldDB" id="A0A9W9SV55"/>
<proteinExistence type="predicted"/>
<dbReference type="GeneID" id="81457922"/>
<name>A0A9W9SV55_9EURO</name>
<reference evidence="1" key="1">
    <citation type="submission" date="2022-12" db="EMBL/GenBank/DDBJ databases">
        <authorList>
            <person name="Petersen C."/>
        </authorList>
    </citation>
    <scope>NUCLEOTIDE SEQUENCE</scope>
    <source>
        <strain evidence="1">IBT 3081</strain>
    </source>
</reference>
<dbReference type="PANTHER" id="PTHR35040:SF7">
    <property type="entry name" value="FIBRONECTIN TYPE-III DOMAIN-CONTAINING PROTEIN-RELATED"/>
    <property type="match status" value="1"/>
</dbReference>
<dbReference type="EMBL" id="JAPZBT010000001">
    <property type="protein sequence ID" value="KAJ5383098.1"/>
    <property type="molecule type" value="Genomic_DNA"/>
</dbReference>
<evidence type="ECO:0000313" key="2">
    <source>
        <dbReference type="Proteomes" id="UP001147752"/>
    </source>
</evidence>
<dbReference type="OrthoDB" id="1896086at2759"/>
<dbReference type="Proteomes" id="UP001147752">
    <property type="component" value="Unassembled WGS sequence"/>
</dbReference>
<sequence length="122" mass="13612">MPILVANLVNRPDSAVDSDWQGVITRGAGSSKIVLGYVRTGYLGTARIEEDIDMWYTLYGENIGGIFFDEGWPECGADNKYAGLYKYINDYTKRTHPGAYTVLNPVSPMAAYYEVEIMVIDL</sequence>
<reference evidence="1" key="2">
    <citation type="journal article" date="2023" name="IMA Fungus">
        <title>Comparative genomic study of the Penicillium genus elucidates a diverse pangenome and 15 lateral gene transfer events.</title>
        <authorList>
            <person name="Petersen C."/>
            <person name="Sorensen T."/>
            <person name="Nielsen M.R."/>
            <person name="Sondergaard T.E."/>
            <person name="Sorensen J.L."/>
            <person name="Fitzpatrick D.A."/>
            <person name="Frisvad J.C."/>
            <person name="Nielsen K.L."/>
        </authorList>
    </citation>
    <scope>NUCLEOTIDE SEQUENCE</scope>
    <source>
        <strain evidence="1">IBT 3081</strain>
    </source>
</reference>
<accession>A0A9W9SV55</accession>
<gene>
    <name evidence="1" type="ORF">N7517_001009</name>
</gene>
<dbReference type="Pfam" id="PF12138">
    <property type="entry name" value="Spherulin4"/>
    <property type="match status" value="1"/>
</dbReference>
<organism evidence="1 2">
    <name type="scientific">Penicillium concentricum</name>
    <dbReference type="NCBI Taxonomy" id="293559"/>
    <lineage>
        <taxon>Eukaryota</taxon>
        <taxon>Fungi</taxon>
        <taxon>Dikarya</taxon>
        <taxon>Ascomycota</taxon>
        <taxon>Pezizomycotina</taxon>
        <taxon>Eurotiomycetes</taxon>
        <taxon>Eurotiomycetidae</taxon>
        <taxon>Eurotiales</taxon>
        <taxon>Aspergillaceae</taxon>
        <taxon>Penicillium</taxon>
    </lineage>
</organism>
<comment type="caution">
    <text evidence="1">The sequence shown here is derived from an EMBL/GenBank/DDBJ whole genome shotgun (WGS) entry which is preliminary data.</text>
</comment>
<dbReference type="PANTHER" id="PTHR35040">
    <property type="match status" value="1"/>
</dbReference>
<keyword evidence="2" id="KW-1185">Reference proteome</keyword>